<dbReference type="GO" id="GO:0022857">
    <property type="term" value="F:transmembrane transporter activity"/>
    <property type="evidence" value="ECO:0007669"/>
    <property type="project" value="TreeGrafter"/>
</dbReference>
<protein>
    <submittedName>
        <fullName evidence="9">ABC transporter permease</fullName>
    </submittedName>
</protein>
<evidence type="ECO:0000256" key="5">
    <source>
        <dbReference type="ARBA" id="ARBA00023136"/>
    </source>
</evidence>
<feature type="transmembrane region" description="Helical" evidence="6">
    <location>
        <begin position="391"/>
        <end position="416"/>
    </location>
</feature>
<evidence type="ECO:0000256" key="1">
    <source>
        <dbReference type="ARBA" id="ARBA00004651"/>
    </source>
</evidence>
<dbReference type="InterPro" id="IPR025857">
    <property type="entry name" value="MacB_PCD"/>
</dbReference>
<organism evidence="9 10">
    <name type="scientific">Candidatus Alistipes avicola</name>
    <dbReference type="NCBI Taxonomy" id="2838432"/>
    <lineage>
        <taxon>Bacteria</taxon>
        <taxon>Pseudomonadati</taxon>
        <taxon>Bacteroidota</taxon>
        <taxon>Bacteroidia</taxon>
        <taxon>Bacteroidales</taxon>
        <taxon>Rikenellaceae</taxon>
        <taxon>Alistipes</taxon>
    </lineage>
</organism>
<gene>
    <name evidence="9" type="ORF">H9779_07205</name>
</gene>
<feature type="transmembrane region" description="Helical" evidence="6">
    <location>
        <begin position="766"/>
        <end position="789"/>
    </location>
</feature>
<evidence type="ECO:0000256" key="4">
    <source>
        <dbReference type="ARBA" id="ARBA00022989"/>
    </source>
</evidence>
<feature type="transmembrane region" description="Helical" evidence="6">
    <location>
        <begin position="680"/>
        <end position="702"/>
    </location>
</feature>
<dbReference type="PANTHER" id="PTHR30572">
    <property type="entry name" value="MEMBRANE COMPONENT OF TRANSPORTER-RELATED"/>
    <property type="match status" value="1"/>
</dbReference>
<dbReference type="Pfam" id="PF02687">
    <property type="entry name" value="FtsX"/>
    <property type="match status" value="2"/>
</dbReference>
<comment type="caution">
    <text evidence="9">The sequence shown here is derived from an EMBL/GenBank/DDBJ whole genome shotgun (WGS) entry which is preliminary data.</text>
</comment>
<feature type="transmembrane region" description="Helical" evidence="6">
    <location>
        <begin position="20"/>
        <end position="42"/>
    </location>
</feature>
<feature type="transmembrane region" description="Helical" evidence="6">
    <location>
        <begin position="347"/>
        <end position="371"/>
    </location>
</feature>
<comment type="subcellular location">
    <subcellularLocation>
        <location evidence="1">Cell membrane</location>
        <topology evidence="1">Multi-pass membrane protein</topology>
    </subcellularLocation>
</comment>
<dbReference type="EMBL" id="DWYR01000023">
    <property type="protein sequence ID" value="HJA99364.1"/>
    <property type="molecule type" value="Genomic_DNA"/>
</dbReference>
<keyword evidence="2" id="KW-1003">Cell membrane</keyword>
<evidence type="ECO:0000313" key="9">
    <source>
        <dbReference type="EMBL" id="HJA99364.1"/>
    </source>
</evidence>
<evidence type="ECO:0000256" key="2">
    <source>
        <dbReference type="ARBA" id="ARBA00022475"/>
    </source>
</evidence>
<feature type="domain" description="MacB-like periplasmic core" evidence="8">
    <location>
        <begin position="449"/>
        <end position="646"/>
    </location>
</feature>
<evidence type="ECO:0000256" key="6">
    <source>
        <dbReference type="SAM" id="Phobius"/>
    </source>
</evidence>
<evidence type="ECO:0000313" key="10">
    <source>
        <dbReference type="Proteomes" id="UP000824259"/>
    </source>
</evidence>
<name>A0A9D2RKG8_9BACT</name>
<reference evidence="9" key="2">
    <citation type="submission" date="2021-04" db="EMBL/GenBank/DDBJ databases">
        <authorList>
            <person name="Gilroy R."/>
        </authorList>
    </citation>
    <scope>NUCLEOTIDE SEQUENCE</scope>
    <source>
        <strain evidence="9">CHK169-11906</strain>
    </source>
</reference>
<accession>A0A9D2RKG8</accession>
<dbReference type="Pfam" id="PF12704">
    <property type="entry name" value="MacB_PCD"/>
    <property type="match status" value="2"/>
</dbReference>
<keyword evidence="3 6" id="KW-0812">Transmembrane</keyword>
<feature type="transmembrane region" description="Helical" evidence="6">
    <location>
        <begin position="437"/>
        <end position="461"/>
    </location>
</feature>
<dbReference type="InterPro" id="IPR050250">
    <property type="entry name" value="Macrolide_Exporter_MacB"/>
</dbReference>
<feature type="domain" description="ABC3 transporter permease C-terminal" evidence="7">
    <location>
        <begin position="304"/>
        <end position="420"/>
    </location>
</feature>
<evidence type="ECO:0000256" key="3">
    <source>
        <dbReference type="ARBA" id="ARBA00022692"/>
    </source>
</evidence>
<keyword evidence="5 6" id="KW-0472">Membrane</keyword>
<feature type="transmembrane region" description="Helical" evidence="6">
    <location>
        <begin position="732"/>
        <end position="751"/>
    </location>
</feature>
<reference evidence="9" key="1">
    <citation type="journal article" date="2021" name="PeerJ">
        <title>Extensive microbial diversity within the chicken gut microbiome revealed by metagenomics and culture.</title>
        <authorList>
            <person name="Gilroy R."/>
            <person name="Ravi A."/>
            <person name="Getino M."/>
            <person name="Pursley I."/>
            <person name="Horton D.L."/>
            <person name="Alikhan N.F."/>
            <person name="Baker D."/>
            <person name="Gharbi K."/>
            <person name="Hall N."/>
            <person name="Watson M."/>
            <person name="Adriaenssens E.M."/>
            <person name="Foster-Nyarko E."/>
            <person name="Jarju S."/>
            <person name="Secka A."/>
            <person name="Antonio M."/>
            <person name="Oren A."/>
            <person name="Chaudhuri R.R."/>
            <person name="La Ragione R."/>
            <person name="Hildebrand F."/>
            <person name="Pallen M.J."/>
        </authorList>
    </citation>
    <scope>NUCLEOTIDE SEQUENCE</scope>
    <source>
        <strain evidence="9">CHK169-11906</strain>
    </source>
</reference>
<dbReference type="PANTHER" id="PTHR30572:SF18">
    <property type="entry name" value="ABC-TYPE MACROLIDE FAMILY EXPORT SYSTEM PERMEASE COMPONENT 2"/>
    <property type="match status" value="1"/>
</dbReference>
<feature type="domain" description="ABC3 transporter permease C-terminal" evidence="7">
    <location>
        <begin position="683"/>
        <end position="796"/>
    </location>
</feature>
<dbReference type="AlphaFoldDB" id="A0A9D2RKG8"/>
<evidence type="ECO:0000259" key="8">
    <source>
        <dbReference type="Pfam" id="PF12704"/>
    </source>
</evidence>
<evidence type="ECO:0000259" key="7">
    <source>
        <dbReference type="Pfam" id="PF02687"/>
    </source>
</evidence>
<dbReference type="Proteomes" id="UP000824259">
    <property type="component" value="Unassembled WGS sequence"/>
</dbReference>
<sequence>MKIALYNFLTTLRRYKVSSLLNIAGLTLAFTAFYIILVQVRWELTFNRAIPDSERIYLVAPVSPFGDEGFSVNSPRPDGEQLIAQSPEIEAGGCVRPWEWDRPVWIRRDGNLLRFQESFYEVSPGFVEALNMQAVEGDLQALTQPNSVALSRSQAEHLQLRVGDPIWFGDKENLRPEVQKEVVAIYEDFPANSSFGHLVGLVDVGDQDIDDPNHWNDCYFVRLHEGADPDAVARRWSELHESLYRDYLERMAPIWGEEMTEEEMSDPRACALIPLEELYFDRHVAGMADAFPLGSATLTYSLLSVAVLIIVIALINFVNFFFALLPVRLRAVNILKVFGAPTRSLRFSFLFEAFGFVLLSQLCAWYVAIGFQRTEFASYVSSSLALGDNLPVLAISLAISLVAAFIAGSFPAWYITSFNPALAAKGSFVGSSAGRRFRFILLGVQFIVSIGLIVFSTITLLQQRYVRRFDLGFDHEQVLTFYFPSSKLTNPDAFDSFASSLQSDPQIIGVTASGNKFVADAVSIFGRKINGEEVGIHVRFVRSNFLDVLGIPVVAGEKFKPEHDRDTTVRYIINDLLARKGLKVGDKLDEGTVVGICPDFHYRPLQYPTEPFAFIAGTYWRTRMSRFYVRLAAGADLDAVCDGIRAKAQKFDPDREAQDFRFFDEEIAVQYARERRISTIVGLFTVLAVVIALMGVFGIVLFETQQRRREVAIRKVMGATTAEILRMFNRRYVTLVVICFVIAAPVGFWVVDRWLSSFAYRTPIHWWIFALALAAVLLVTVGTVTFCSWRTAGENPADSVKSE</sequence>
<keyword evidence="4 6" id="KW-1133">Transmembrane helix</keyword>
<dbReference type="InterPro" id="IPR003838">
    <property type="entry name" value="ABC3_permease_C"/>
</dbReference>
<feature type="domain" description="MacB-like periplasmic core" evidence="8">
    <location>
        <begin position="19"/>
        <end position="236"/>
    </location>
</feature>
<feature type="transmembrane region" description="Helical" evidence="6">
    <location>
        <begin position="302"/>
        <end position="327"/>
    </location>
</feature>
<dbReference type="GO" id="GO:0005886">
    <property type="term" value="C:plasma membrane"/>
    <property type="evidence" value="ECO:0007669"/>
    <property type="project" value="UniProtKB-SubCell"/>
</dbReference>
<proteinExistence type="predicted"/>